<dbReference type="GO" id="GO:0046872">
    <property type="term" value="F:metal ion binding"/>
    <property type="evidence" value="ECO:0007669"/>
    <property type="project" value="UniProtKB-KW"/>
</dbReference>
<evidence type="ECO:0000256" key="2">
    <source>
        <dbReference type="ARBA" id="ARBA00006706"/>
    </source>
</evidence>
<evidence type="ECO:0000313" key="8">
    <source>
        <dbReference type="Proteomes" id="UP000784435"/>
    </source>
</evidence>
<gene>
    <name evidence="7" type="ORF">K8V08_05960</name>
</gene>
<dbReference type="Proteomes" id="UP000784435">
    <property type="component" value="Unassembled WGS sequence"/>
</dbReference>
<proteinExistence type="inferred from homology"/>
<dbReference type="SUPFAM" id="SSF48576">
    <property type="entry name" value="Terpenoid synthases"/>
    <property type="match status" value="1"/>
</dbReference>
<dbReference type="EMBL" id="DYUK01000128">
    <property type="protein sequence ID" value="HJG79937.1"/>
    <property type="molecule type" value="Genomic_DNA"/>
</dbReference>
<dbReference type="InterPro" id="IPR000092">
    <property type="entry name" value="Polyprenyl_synt"/>
</dbReference>
<sequence>MTIDLHASVTTRIEQALDAFFAHHSSAAAAHGPEFADLWWLTAEHARGGKLVRPRLFLDTVEAFGTPADRTALDGLAASLELLHFAFLLHDDVLDGDVVRRHRPNLIGRVRDLHPEPSSAAAVHWGTSSAVLMGDLLLAAVVLRCGRLALPEGARGHILDLVEEAITETVAGELLDVGLADGAVPTAFETVMRMSAMKTATYSFALPLRLAGALAQAGASADRALARAGRDLGFAYQVQDDLLSMVGSSAAHGKDAVSDLREGKETVLVSFLRTTPQWDEVADAVGDPAIGPAEADRVRRAIEDSGAREFAQDLVADRLREVVLTVDGSALPEPVRRVVTACAQRIDGRTV</sequence>
<dbReference type="InterPro" id="IPR008949">
    <property type="entry name" value="Isoprenoid_synthase_dom_sf"/>
</dbReference>
<evidence type="ECO:0000256" key="4">
    <source>
        <dbReference type="ARBA" id="ARBA00022723"/>
    </source>
</evidence>
<evidence type="ECO:0000256" key="1">
    <source>
        <dbReference type="ARBA" id="ARBA00001946"/>
    </source>
</evidence>
<dbReference type="PROSITE" id="PS00723">
    <property type="entry name" value="POLYPRENYL_SYNTHASE_1"/>
    <property type="match status" value="1"/>
</dbReference>
<dbReference type="Gene3D" id="1.10.600.10">
    <property type="entry name" value="Farnesyl Diphosphate Synthase"/>
    <property type="match status" value="1"/>
</dbReference>
<evidence type="ECO:0000256" key="6">
    <source>
        <dbReference type="RuleBase" id="RU004466"/>
    </source>
</evidence>
<dbReference type="SFLD" id="SFLDS00005">
    <property type="entry name" value="Isoprenoid_Synthase_Type_I"/>
    <property type="match status" value="1"/>
</dbReference>
<name>A0A921MDS2_9MICO</name>
<comment type="cofactor">
    <cofactor evidence="1">
        <name>Mg(2+)</name>
        <dbReference type="ChEBI" id="CHEBI:18420"/>
    </cofactor>
</comment>
<reference evidence="7" key="2">
    <citation type="submission" date="2021-09" db="EMBL/GenBank/DDBJ databases">
        <authorList>
            <person name="Gilroy R."/>
        </authorList>
    </citation>
    <scope>NUCLEOTIDE SEQUENCE</scope>
    <source>
        <strain evidence="7">ChiGjej5B5-7349</strain>
    </source>
</reference>
<keyword evidence="5" id="KW-0460">Magnesium</keyword>
<evidence type="ECO:0000256" key="5">
    <source>
        <dbReference type="ARBA" id="ARBA00022842"/>
    </source>
</evidence>
<dbReference type="Pfam" id="PF00348">
    <property type="entry name" value="polyprenyl_synt"/>
    <property type="match status" value="1"/>
</dbReference>
<dbReference type="GO" id="GO:0004659">
    <property type="term" value="F:prenyltransferase activity"/>
    <property type="evidence" value="ECO:0007669"/>
    <property type="project" value="InterPro"/>
</dbReference>
<keyword evidence="4" id="KW-0479">Metal-binding</keyword>
<keyword evidence="3 6" id="KW-0808">Transferase</keyword>
<dbReference type="PANTHER" id="PTHR12001">
    <property type="entry name" value="GERANYLGERANYL PYROPHOSPHATE SYNTHASE"/>
    <property type="match status" value="1"/>
</dbReference>
<protein>
    <submittedName>
        <fullName evidence="7">Polyprenyl synthetase family protein</fullName>
    </submittedName>
</protein>
<dbReference type="AlphaFoldDB" id="A0A921MDS2"/>
<evidence type="ECO:0000256" key="3">
    <source>
        <dbReference type="ARBA" id="ARBA00022679"/>
    </source>
</evidence>
<comment type="caution">
    <text evidence="7">The sequence shown here is derived from an EMBL/GenBank/DDBJ whole genome shotgun (WGS) entry which is preliminary data.</text>
</comment>
<organism evidence="7 8">
    <name type="scientific">Brevibacterium senegalense</name>
    <dbReference type="NCBI Taxonomy" id="1033736"/>
    <lineage>
        <taxon>Bacteria</taxon>
        <taxon>Bacillati</taxon>
        <taxon>Actinomycetota</taxon>
        <taxon>Actinomycetes</taxon>
        <taxon>Micrococcales</taxon>
        <taxon>Brevibacteriaceae</taxon>
        <taxon>Brevibacterium</taxon>
    </lineage>
</organism>
<dbReference type="GO" id="GO:0008299">
    <property type="term" value="P:isoprenoid biosynthetic process"/>
    <property type="evidence" value="ECO:0007669"/>
    <property type="project" value="InterPro"/>
</dbReference>
<reference evidence="7" key="1">
    <citation type="journal article" date="2021" name="PeerJ">
        <title>Extensive microbial diversity within the chicken gut microbiome revealed by metagenomics and culture.</title>
        <authorList>
            <person name="Gilroy R."/>
            <person name="Ravi A."/>
            <person name="Getino M."/>
            <person name="Pursley I."/>
            <person name="Horton D.L."/>
            <person name="Alikhan N.F."/>
            <person name="Baker D."/>
            <person name="Gharbi K."/>
            <person name="Hall N."/>
            <person name="Watson M."/>
            <person name="Adriaenssens E.M."/>
            <person name="Foster-Nyarko E."/>
            <person name="Jarju S."/>
            <person name="Secka A."/>
            <person name="Antonio M."/>
            <person name="Oren A."/>
            <person name="Chaudhuri R.R."/>
            <person name="La Ragione R."/>
            <person name="Hildebrand F."/>
            <person name="Pallen M.J."/>
        </authorList>
    </citation>
    <scope>NUCLEOTIDE SEQUENCE</scope>
    <source>
        <strain evidence="7">ChiGjej5B5-7349</strain>
    </source>
</reference>
<evidence type="ECO:0000313" key="7">
    <source>
        <dbReference type="EMBL" id="HJG79937.1"/>
    </source>
</evidence>
<comment type="similarity">
    <text evidence="2 6">Belongs to the FPP/GGPP synthase family.</text>
</comment>
<dbReference type="InterPro" id="IPR033749">
    <property type="entry name" value="Polyprenyl_synt_CS"/>
</dbReference>
<dbReference type="PANTHER" id="PTHR12001:SF85">
    <property type="entry name" value="SHORT CHAIN ISOPRENYL DIPHOSPHATE SYNTHASE"/>
    <property type="match status" value="1"/>
</dbReference>
<accession>A0A921MDS2</accession>